<keyword evidence="1 3" id="KW-0560">Oxidoreductase</keyword>
<dbReference type="PANTHER" id="PTHR47307:SF1">
    <property type="entry name" value="GLUTATHIONE-REGULATED POTASSIUM-EFFLUX SYSTEM ANCILLARY PROTEIN KEFG"/>
    <property type="match status" value="1"/>
</dbReference>
<dbReference type="EMBL" id="JBHSAF010000014">
    <property type="protein sequence ID" value="MFC3914161.1"/>
    <property type="molecule type" value="Genomic_DNA"/>
</dbReference>
<dbReference type="EC" id="1.6.99.-" evidence="3"/>
<dbReference type="InterPro" id="IPR029039">
    <property type="entry name" value="Flavoprotein-like_sf"/>
</dbReference>
<evidence type="ECO:0000256" key="1">
    <source>
        <dbReference type="ARBA" id="ARBA00023002"/>
    </source>
</evidence>
<dbReference type="GO" id="GO:0016491">
    <property type="term" value="F:oxidoreductase activity"/>
    <property type="evidence" value="ECO:0007669"/>
    <property type="project" value="UniProtKB-KW"/>
</dbReference>
<feature type="domain" description="Flavodoxin-like fold" evidence="2">
    <location>
        <begin position="3"/>
        <end position="158"/>
    </location>
</feature>
<proteinExistence type="predicted"/>
<dbReference type="InterPro" id="IPR003680">
    <property type="entry name" value="Flavodoxin_fold"/>
</dbReference>
<keyword evidence="4" id="KW-1185">Reference proteome</keyword>
<dbReference type="Proteomes" id="UP001595692">
    <property type="component" value="Unassembled WGS sequence"/>
</dbReference>
<name>A0ABV8CPL4_9GAMM</name>
<evidence type="ECO:0000313" key="3">
    <source>
        <dbReference type="EMBL" id="MFC3914161.1"/>
    </source>
</evidence>
<evidence type="ECO:0000259" key="2">
    <source>
        <dbReference type="Pfam" id="PF02525"/>
    </source>
</evidence>
<dbReference type="SUPFAM" id="SSF52218">
    <property type="entry name" value="Flavoproteins"/>
    <property type="match status" value="1"/>
</dbReference>
<gene>
    <name evidence="3" type="ORF">ACFOSS_11855</name>
</gene>
<organism evidence="3 4">
    <name type="scientific">Pseudaeromonas sharmana</name>
    <dbReference type="NCBI Taxonomy" id="328412"/>
    <lineage>
        <taxon>Bacteria</taxon>
        <taxon>Pseudomonadati</taxon>
        <taxon>Pseudomonadota</taxon>
        <taxon>Gammaproteobacteria</taxon>
        <taxon>Aeromonadales</taxon>
        <taxon>Aeromonadaceae</taxon>
        <taxon>Pseudaeromonas</taxon>
    </lineage>
</organism>
<protein>
    <submittedName>
        <fullName evidence="3">NAD(P)H-dependent oxidoreductase</fullName>
        <ecNumber evidence="3">1.-.-.-</ecNumber>
        <ecNumber evidence="3">1.6.99.-</ecNumber>
    </submittedName>
</protein>
<comment type="caution">
    <text evidence="3">The sequence shown here is derived from an EMBL/GenBank/DDBJ whole genome shotgun (WGS) entry which is preliminary data.</text>
</comment>
<dbReference type="EC" id="1.-.-.-" evidence="3"/>
<reference evidence="4" key="1">
    <citation type="journal article" date="2019" name="Int. J. Syst. Evol. Microbiol.">
        <title>The Global Catalogue of Microorganisms (GCM) 10K type strain sequencing project: providing services to taxonomists for standard genome sequencing and annotation.</title>
        <authorList>
            <consortium name="The Broad Institute Genomics Platform"/>
            <consortium name="The Broad Institute Genome Sequencing Center for Infectious Disease"/>
            <person name="Wu L."/>
            <person name="Ma J."/>
        </authorList>
    </citation>
    <scope>NUCLEOTIDE SEQUENCE [LARGE SCALE GENOMIC DNA]</scope>
    <source>
        <strain evidence="4">CCUG 54939</strain>
    </source>
</reference>
<dbReference type="RefSeq" id="WP_377152751.1">
    <property type="nucleotide sequence ID" value="NZ_JBHSAF010000014.1"/>
</dbReference>
<evidence type="ECO:0000313" key="4">
    <source>
        <dbReference type="Proteomes" id="UP001595692"/>
    </source>
</evidence>
<dbReference type="Pfam" id="PF02525">
    <property type="entry name" value="Flavodoxin_2"/>
    <property type="match status" value="1"/>
</dbReference>
<dbReference type="Gene3D" id="3.40.50.360">
    <property type="match status" value="1"/>
</dbReference>
<accession>A0ABV8CPL4</accession>
<dbReference type="PANTHER" id="PTHR47307">
    <property type="entry name" value="GLUTATHIONE-REGULATED POTASSIUM-EFFLUX SYSTEM ANCILLARY PROTEIN KEFG"/>
    <property type="match status" value="1"/>
</dbReference>
<sequence length="187" mass="21228">MTDILIISGHPDLAHSHTNRLILERLEQRFDSLTVHRLDQRYPDYRIDVATEQAALLAAQVIVLQFPLYWYSVPALLKKWLDEVFSFNFAYGPQGDKLKGKALQLSFTVGGPAEAYSPLGYNHFPIPQLLHPLEQTAYLAGLRWQPPVYQHGMVYIPGVYNTLDTVTARAEQQAQQLIARLEQLVSA</sequence>
<dbReference type="InterPro" id="IPR046980">
    <property type="entry name" value="KefG/KefF"/>
</dbReference>